<dbReference type="PANTHER" id="PTHR43792">
    <property type="entry name" value="GNAT FAMILY, PUTATIVE (AFU_ORTHOLOGUE AFUA_3G00765)-RELATED-RELATED"/>
    <property type="match status" value="1"/>
</dbReference>
<dbReference type="EMBL" id="CP017715">
    <property type="protein sequence ID" value="AOY87714.1"/>
    <property type="molecule type" value="Genomic_DNA"/>
</dbReference>
<dbReference type="RefSeq" id="WP_070967165.1">
    <property type="nucleotide sequence ID" value="NZ_CP017715.1"/>
</dbReference>
<dbReference type="GO" id="GO:0016747">
    <property type="term" value="F:acyltransferase activity, transferring groups other than amino-acyl groups"/>
    <property type="evidence" value="ECO:0007669"/>
    <property type="project" value="InterPro"/>
</dbReference>
<sequence length="169" mass="19041">MKIPIETKRFVIRRFEESDLKGFLSFMLNEGSTKYLMFEAEQKTEIGARALFDYVRDAYDSNEPVHSYAVAEKGTNRYVGSCGYAPYDDGIVECYYSINNDDVGKGIATEVTSALARLLSTEVEVRAYCHPENYAAHAVAEKSGFEPKGIQNHKNFGNSGRLFVYERSS</sequence>
<name>A0A1D9GJK4_9GAMM</name>
<dbReference type="PROSITE" id="PS51186">
    <property type="entry name" value="GNAT"/>
    <property type="match status" value="1"/>
</dbReference>
<accession>A0A1D9GJK4</accession>
<dbReference type="PANTHER" id="PTHR43792:SF8">
    <property type="entry name" value="[RIBOSOMAL PROTEIN US5]-ALANINE N-ACETYLTRANSFERASE"/>
    <property type="match status" value="1"/>
</dbReference>
<dbReference type="InterPro" id="IPR000182">
    <property type="entry name" value="GNAT_dom"/>
</dbReference>
<evidence type="ECO:0000256" key="3">
    <source>
        <dbReference type="ARBA" id="ARBA00038502"/>
    </source>
</evidence>
<reference evidence="5 6" key="1">
    <citation type="submission" date="2016-10" db="EMBL/GenBank/DDBJ databases">
        <title>Marinobacter salinus sp. nov., a moderately halophilic bacterium isolated from a tidal flat environment.</title>
        <authorList>
            <person name="Park S.-J."/>
        </authorList>
    </citation>
    <scope>NUCLEOTIDE SEQUENCE [LARGE SCALE GENOMIC DNA]</scope>
    <source>
        <strain evidence="5 6">Hb8</strain>
    </source>
</reference>
<protein>
    <submittedName>
        <fullName evidence="5">GNAT family N-acetyltransferase</fullName>
    </submittedName>
</protein>
<dbReference type="SUPFAM" id="SSF55729">
    <property type="entry name" value="Acyl-CoA N-acyltransferases (Nat)"/>
    <property type="match status" value="1"/>
</dbReference>
<dbReference type="AlphaFoldDB" id="A0A1D9GJK4"/>
<dbReference type="OrthoDB" id="9801656at2"/>
<keyword evidence="6" id="KW-1185">Reference proteome</keyword>
<evidence type="ECO:0000313" key="5">
    <source>
        <dbReference type="EMBL" id="AOY87714.1"/>
    </source>
</evidence>
<evidence type="ECO:0000259" key="4">
    <source>
        <dbReference type="PROSITE" id="PS51186"/>
    </source>
</evidence>
<organism evidence="5 6">
    <name type="scientific">Marinobacter salinus</name>
    <dbReference type="NCBI Taxonomy" id="1874317"/>
    <lineage>
        <taxon>Bacteria</taxon>
        <taxon>Pseudomonadati</taxon>
        <taxon>Pseudomonadota</taxon>
        <taxon>Gammaproteobacteria</taxon>
        <taxon>Pseudomonadales</taxon>
        <taxon>Marinobacteraceae</taxon>
        <taxon>Marinobacter</taxon>
    </lineage>
</organism>
<dbReference type="InterPro" id="IPR051531">
    <property type="entry name" value="N-acetyltransferase"/>
</dbReference>
<feature type="domain" description="N-acetyltransferase" evidence="4">
    <location>
        <begin position="10"/>
        <end position="169"/>
    </location>
</feature>
<dbReference type="KEGG" id="msq:BKP64_05750"/>
<dbReference type="Pfam" id="PF13302">
    <property type="entry name" value="Acetyltransf_3"/>
    <property type="match status" value="1"/>
</dbReference>
<evidence type="ECO:0000313" key="6">
    <source>
        <dbReference type="Proteomes" id="UP000177445"/>
    </source>
</evidence>
<dbReference type="Proteomes" id="UP000177445">
    <property type="component" value="Chromosome"/>
</dbReference>
<keyword evidence="2" id="KW-0012">Acyltransferase</keyword>
<dbReference type="Gene3D" id="3.40.630.30">
    <property type="match status" value="1"/>
</dbReference>
<evidence type="ECO:0000256" key="1">
    <source>
        <dbReference type="ARBA" id="ARBA00022679"/>
    </source>
</evidence>
<dbReference type="InterPro" id="IPR016181">
    <property type="entry name" value="Acyl_CoA_acyltransferase"/>
</dbReference>
<comment type="similarity">
    <text evidence="3">Belongs to the acetyltransferase family. RimJ subfamily.</text>
</comment>
<proteinExistence type="inferred from homology"/>
<keyword evidence="1 5" id="KW-0808">Transferase</keyword>
<dbReference type="STRING" id="1874317.BKP64_05750"/>
<gene>
    <name evidence="5" type="ORF">BKP64_05750</name>
</gene>
<evidence type="ECO:0000256" key="2">
    <source>
        <dbReference type="ARBA" id="ARBA00023315"/>
    </source>
</evidence>